<protein>
    <submittedName>
        <fullName evidence="2">Uncharacterized protein</fullName>
    </submittedName>
</protein>
<reference evidence="2 3" key="1">
    <citation type="journal article" date="2011" name="J. Bacteriol.">
        <title>Genome sequence of the mercury-methylating and pleomorphic Desulfovibrio africanus Strain Walvis Bay.</title>
        <authorList>
            <person name="Brown S.D."/>
            <person name="Wall J.D."/>
            <person name="Kucken A.M."/>
            <person name="Gilmour C.C."/>
            <person name="Podar M."/>
            <person name="Brandt C.C."/>
            <person name="Teshima H."/>
            <person name="Detter J.C."/>
            <person name="Han C.S."/>
            <person name="Land M.L."/>
            <person name="Lucas S."/>
            <person name="Han J."/>
            <person name="Pennacchio L."/>
            <person name="Nolan M."/>
            <person name="Pitluck S."/>
            <person name="Woyke T."/>
            <person name="Goodwin L."/>
            <person name="Palumbo A.V."/>
            <person name="Elias D.A."/>
        </authorList>
    </citation>
    <scope>NUCLEOTIDE SEQUENCE [LARGE SCALE GENOMIC DNA]</scope>
    <source>
        <strain evidence="2 3">Walvis Bay</strain>
    </source>
</reference>
<dbReference type="STRING" id="690850.Desaf_1998"/>
<evidence type="ECO:0000313" key="3">
    <source>
        <dbReference type="Proteomes" id="UP000007844"/>
    </source>
</evidence>
<name>F3Z383_DESAF</name>
<dbReference type="Proteomes" id="UP000007844">
    <property type="component" value="Chromosome"/>
</dbReference>
<dbReference type="RefSeq" id="WP_014260076.1">
    <property type="nucleotide sequence ID" value="NC_016629.1"/>
</dbReference>
<sequence>MPTVPASNQAMPTHEKEKDRPFLASIRQTRARFWTHAAHWRIAIALSAVLCLLVLARTAAAEDQEPPQEPQWEITSSAAAYGHAEVKSDRGSMSMARTGVSMERSGLSLSYALVDHDFEDTDRLPFGNGRDEPWGLLHSVALAYHRLEHIQGIYGWFGGFSLSSGFEQELDNSLGGRVWLGGMLFLSPKWHVGLGAGYGASAVDSQVLPAFFLSYNRSAPEGVSFSLGFPATEATYRFNQSWAVRLAAVLESGTYRLTDDNPTAPRGYYKALDVGGRLGLSWTPLPMVETSLGADMLFYREFELFDSDEDRIDKYHLEDALGASAKVILHF</sequence>
<evidence type="ECO:0000256" key="1">
    <source>
        <dbReference type="SAM" id="MobiDB-lite"/>
    </source>
</evidence>
<proteinExistence type="predicted"/>
<feature type="region of interest" description="Disordered" evidence="1">
    <location>
        <begin position="1"/>
        <end position="21"/>
    </location>
</feature>
<evidence type="ECO:0000313" key="2">
    <source>
        <dbReference type="EMBL" id="EGJ50327.1"/>
    </source>
</evidence>
<accession>F3Z383</accession>
<dbReference type="EMBL" id="CP003221">
    <property type="protein sequence ID" value="EGJ50327.1"/>
    <property type="molecule type" value="Genomic_DNA"/>
</dbReference>
<dbReference type="eggNOG" id="ENOG503322D">
    <property type="taxonomic scope" value="Bacteria"/>
</dbReference>
<organism evidence="2 3">
    <name type="scientific">Desulfocurvibacter africanus subsp. africanus str. Walvis Bay</name>
    <dbReference type="NCBI Taxonomy" id="690850"/>
    <lineage>
        <taxon>Bacteria</taxon>
        <taxon>Pseudomonadati</taxon>
        <taxon>Thermodesulfobacteriota</taxon>
        <taxon>Desulfovibrionia</taxon>
        <taxon>Desulfovibrionales</taxon>
        <taxon>Desulfovibrionaceae</taxon>
        <taxon>Desulfocurvibacter</taxon>
    </lineage>
</organism>
<keyword evidence="3" id="KW-1185">Reference proteome</keyword>
<gene>
    <name evidence="2" type="ORF">Desaf_1998</name>
</gene>
<dbReference type="KEGG" id="daf:Desaf_1998"/>
<dbReference type="AlphaFoldDB" id="F3Z383"/>
<dbReference type="HOGENOM" id="CLU_080111_0_0_7"/>
<feature type="compositionally biased region" description="Polar residues" evidence="1">
    <location>
        <begin position="1"/>
        <end position="11"/>
    </location>
</feature>